<evidence type="ECO:0000256" key="1">
    <source>
        <dbReference type="ARBA" id="ARBA00009437"/>
    </source>
</evidence>
<dbReference type="Proteomes" id="UP000886805">
    <property type="component" value="Unassembled WGS sequence"/>
</dbReference>
<keyword evidence="4" id="KW-0804">Transcription</keyword>
<reference evidence="6" key="2">
    <citation type="submission" date="2021-04" db="EMBL/GenBank/DDBJ databases">
        <authorList>
            <person name="Gilroy R."/>
        </authorList>
    </citation>
    <scope>NUCLEOTIDE SEQUENCE</scope>
    <source>
        <strain evidence="6">ChiSxjej3B15-1167</strain>
    </source>
</reference>
<evidence type="ECO:0000259" key="5">
    <source>
        <dbReference type="PROSITE" id="PS50931"/>
    </source>
</evidence>
<name>A0A9D1X2Z7_9FIRM</name>
<dbReference type="GO" id="GO:0003700">
    <property type="term" value="F:DNA-binding transcription factor activity"/>
    <property type="evidence" value="ECO:0007669"/>
    <property type="project" value="InterPro"/>
</dbReference>
<dbReference type="SUPFAM" id="SSF46785">
    <property type="entry name" value="Winged helix' DNA-binding domain"/>
    <property type="match status" value="1"/>
</dbReference>
<dbReference type="Gene3D" id="1.10.10.10">
    <property type="entry name" value="Winged helix-like DNA-binding domain superfamily/Winged helix DNA-binding domain"/>
    <property type="match status" value="1"/>
</dbReference>
<dbReference type="FunFam" id="1.10.10.10:FF:000001">
    <property type="entry name" value="LysR family transcriptional regulator"/>
    <property type="match status" value="1"/>
</dbReference>
<dbReference type="GO" id="GO:0003677">
    <property type="term" value="F:DNA binding"/>
    <property type="evidence" value="ECO:0007669"/>
    <property type="project" value="UniProtKB-KW"/>
</dbReference>
<evidence type="ECO:0000313" key="6">
    <source>
        <dbReference type="EMBL" id="HIX71852.1"/>
    </source>
</evidence>
<dbReference type="AlphaFoldDB" id="A0A9D1X2Z7"/>
<dbReference type="PANTHER" id="PTHR30346">
    <property type="entry name" value="TRANSCRIPTIONAL DUAL REGULATOR HCAR-RELATED"/>
    <property type="match status" value="1"/>
</dbReference>
<dbReference type="PANTHER" id="PTHR30346:SF0">
    <property type="entry name" value="HCA OPERON TRANSCRIPTIONAL ACTIVATOR HCAR"/>
    <property type="match status" value="1"/>
</dbReference>
<dbReference type="InterPro" id="IPR036388">
    <property type="entry name" value="WH-like_DNA-bd_sf"/>
</dbReference>
<sequence length="298" mass="33636">MNTVQLECFLTVAEYLNFSKASEALKLTQPAVTHQIQSLEKELDVKLFRRTSKNVSLTQEGYLFLADAQLILKTAISARERLGNHEHFLPLELGCHNQAELRLLPPVLHDLYEEYPLLRPNIRLIPLPSLMNMLENNQIDAALGLRENRKKSSLYYKELCMARYACICAPRHPLAQHASLTMRQLSAAGNFIACTPRPFPDSFFSVQNHLLSNLPPVNRFLTDNMDSALALVKAQIGYTIYPDIPAARDRDLRYIPITDLPAASFGVYCRPDHDLPVLKRFLALMGESLSLPPLPDAT</sequence>
<dbReference type="InterPro" id="IPR000847">
    <property type="entry name" value="LysR_HTH_N"/>
</dbReference>
<gene>
    <name evidence="6" type="ORF">H9849_02405</name>
</gene>
<keyword evidence="3" id="KW-0238">DNA-binding</keyword>
<evidence type="ECO:0000256" key="2">
    <source>
        <dbReference type="ARBA" id="ARBA00023015"/>
    </source>
</evidence>
<dbReference type="GO" id="GO:0032993">
    <property type="term" value="C:protein-DNA complex"/>
    <property type="evidence" value="ECO:0007669"/>
    <property type="project" value="TreeGrafter"/>
</dbReference>
<reference evidence="6" key="1">
    <citation type="journal article" date="2021" name="PeerJ">
        <title>Extensive microbial diversity within the chicken gut microbiome revealed by metagenomics and culture.</title>
        <authorList>
            <person name="Gilroy R."/>
            <person name="Ravi A."/>
            <person name="Getino M."/>
            <person name="Pursley I."/>
            <person name="Horton D.L."/>
            <person name="Alikhan N.F."/>
            <person name="Baker D."/>
            <person name="Gharbi K."/>
            <person name="Hall N."/>
            <person name="Watson M."/>
            <person name="Adriaenssens E.M."/>
            <person name="Foster-Nyarko E."/>
            <person name="Jarju S."/>
            <person name="Secka A."/>
            <person name="Antonio M."/>
            <person name="Oren A."/>
            <person name="Chaudhuri R.R."/>
            <person name="La Ragione R."/>
            <person name="Hildebrand F."/>
            <person name="Pallen M.J."/>
        </authorList>
    </citation>
    <scope>NUCLEOTIDE SEQUENCE</scope>
    <source>
        <strain evidence="6">ChiSxjej3B15-1167</strain>
    </source>
</reference>
<keyword evidence="2" id="KW-0805">Transcription regulation</keyword>
<comment type="similarity">
    <text evidence="1">Belongs to the LysR transcriptional regulatory family.</text>
</comment>
<protein>
    <submittedName>
        <fullName evidence="6">LysR family transcriptional regulator</fullName>
    </submittedName>
</protein>
<proteinExistence type="inferred from homology"/>
<evidence type="ECO:0000256" key="3">
    <source>
        <dbReference type="ARBA" id="ARBA00023125"/>
    </source>
</evidence>
<accession>A0A9D1X2Z7</accession>
<dbReference type="SUPFAM" id="SSF53850">
    <property type="entry name" value="Periplasmic binding protein-like II"/>
    <property type="match status" value="1"/>
</dbReference>
<evidence type="ECO:0000313" key="7">
    <source>
        <dbReference type="Proteomes" id="UP000886805"/>
    </source>
</evidence>
<organism evidence="6 7">
    <name type="scientific">Candidatus Anaerobutyricum stercoripullorum</name>
    <dbReference type="NCBI Taxonomy" id="2838456"/>
    <lineage>
        <taxon>Bacteria</taxon>
        <taxon>Bacillati</taxon>
        <taxon>Bacillota</taxon>
        <taxon>Clostridia</taxon>
        <taxon>Lachnospirales</taxon>
        <taxon>Lachnospiraceae</taxon>
        <taxon>Anaerobutyricum</taxon>
    </lineage>
</organism>
<dbReference type="Pfam" id="PF00126">
    <property type="entry name" value="HTH_1"/>
    <property type="match status" value="1"/>
</dbReference>
<dbReference type="InterPro" id="IPR036390">
    <property type="entry name" value="WH_DNA-bd_sf"/>
</dbReference>
<dbReference type="CDD" id="cd05466">
    <property type="entry name" value="PBP2_LTTR_substrate"/>
    <property type="match status" value="1"/>
</dbReference>
<dbReference type="PRINTS" id="PR00039">
    <property type="entry name" value="HTHLYSR"/>
</dbReference>
<dbReference type="PROSITE" id="PS50931">
    <property type="entry name" value="HTH_LYSR"/>
    <property type="match status" value="1"/>
</dbReference>
<dbReference type="InterPro" id="IPR005119">
    <property type="entry name" value="LysR_subst-bd"/>
</dbReference>
<feature type="domain" description="HTH lysR-type" evidence="5">
    <location>
        <begin position="1"/>
        <end position="58"/>
    </location>
</feature>
<evidence type="ECO:0000256" key="4">
    <source>
        <dbReference type="ARBA" id="ARBA00023163"/>
    </source>
</evidence>
<dbReference type="EMBL" id="DXEQ01000068">
    <property type="protein sequence ID" value="HIX71852.1"/>
    <property type="molecule type" value="Genomic_DNA"/>
</dbReference>
<comment type="caution">
    <text evidence="6">The sequence shown here is derived from an EMBL/GenBank/DDBJ whole genome shotgun (WGS) entry which is preliminary data.</text>
</comment>
<dbReference type="Gene3D" id="3.40.190.10">
    <property type="entry name" value="Periplasmic binding protein-like II"/>
    <property type="match status" value="2"/>
</dbReference>
<dbReference type="Pfam" id="PF03466">
    <property type="entry name" value="LysR_substrate"/>
    <property type="match status" value="1"/>
</dbReference>